<name>A0A518DXN6_9BACT</name>
<dbReference type="InterPro" id="IPR036514">
    <property type="entry name" value="SGNH_hydro_sf"/>
</dbReference>
<dbReference type="KEGG" id="lcre:Pla8534_44240"/>
<dbReference type="Proteomes" id="UP000317648">
    <property type="component" value="Chromosome"/>
</dbReference>
<keyword evidence="2" id="KW-1185">Reference proteome</keyword>
<dbReference type="Gene3D" id="3.40.50.1110">
    <property type="entry name" value="SGNH hydrolase"/>
    <property type="match status" value="2"/>
</dbReference>
<dbReference type="AlphaFoldDB" id="A0A518DXN6"/>
<evidence type="ECO:0000313" key="2">
    <source>
        <dbReference type="Proteomes" id="UP000317648"/>
    </source>
</evidence>
<proteinExistence type="predicted"/>
<protein>
    <submittedName>
        <fullName evidence="1">Uncharacterized protein</fullName>
    </submittedName>
</protein>
<sequence length="611" mass="67095">MRFIISIGIVCSFLSLSTNSWFNFVPGGVADQVKAAGIEGHKEVKAAKPNDFSPIETGDVDVYAHGVHWWMEVPWSHGVTAEKIVEMGLKANPNFRAYFHAAWLVGDGRAKEIKTTADYDSSNLADVQAALDKTRKGVEATVDKLNEKFGKRVVFLVPVGDATLKLRALVLEGKYPGVTKQSELWNDAMPHAGVHVMALSGYCHFVAIYRTSPVGLKIDRFKELTDEQHAILQEIAWETVSKYPHAGIVSTEDPKSPTASNSPAGLRVLNGGHSWSTENSAPLCQAAGIVGHKRITGINGNRIEDVTPLLEKGEIDVYVWQHNSVGPEFPRFLPTLVDLGPKHNPNFRVLMQMPWLVHDGRQGVKLPEEYETTDLAEYQTKMEKYRQEQEAYVDEVNAKAGKRIVFLLPLGDGMLEVRKMIVAGKFPGITKVNYREKLGDRGSILQGDIMPHQGHLGHRLGNYMHFAAIYRMSPEGLKFPGKDGDGLTDDQRAILQKLAWDMVSKYPYAGIAKFEALRPSKQGENAVPRTGAGAMAVTAALKGWKETKDLPADTVVTAIQASKSLMTESASFPFGGISNSSYRSALRSRLCSACFGTMAGPLSPPRSKPAR</sequence>
<organism evidence="1 2">
    <name type="scientific">Lignipirellula cremea</name>
    <dbReference type="NCBI Taxonomy" id="2528010"/>
    <lineage>
        <taxon>Bacteria</taxon>
        <taxon>Pseudomonadati</taxon>
        <taxon>Planctomycetota</taxon>
        <taxon>Planctomycetia</taxon>
        <taxon>Pirellulales</taxon>
        <taxon>Pirellulaceae</taxon>
        <taxon>Lignipirellula</taxon>
    </lineage>
</organism>
<reference evidence="1 2" key="1">
    <citation type="submission" date="2019-02" db="EMBL/GenBank/DDBJ databases">
        <title>Deep-cultivation of Planctomycetes and their phenomic and genomic characterization uncovers novel biology.</title>
        <authorList>
            <person name="Wiegand S."/>
            <person name="Jogler M."/>
            <person name="Boedeker C."/>
            <person name="Pinto D."/>
            <person name="Vollmers J."/>
            <person name="Rivas-Marin E."/>
            <person name="Kohn T."/>
            <person name="Peeters S.H."/>
            <person name="Heuer A."/>
            <person name="Rast P."/>
            <person name="Oberbeckmann S."/>
            <person name="Bunk B."/>
            <person name="Jeske O."/>
            <person name="Meyerdierks A."/>
            <person name="Storesund J.E."/>
            <person name="Kallscheuer N."/>
            <person name="Luecker S."/>
            <person name="Lage O.M."/>
            <person name="Pohl T."/>
            <person name="Merkel B.J."/>
            <person name="Hornburger P."/>
            <person name="Mueller R.-W."/>
            <person name="Bruemmer F."/>
            <person name="Labrenz M."/>
            <person name="Spormann A.M."/>
            <person name="Op den Camp H."/>
            <person name="Overmann J."/>
            <person name="Amann R."/>
            <person name="Jetten M.S.M."/>
            <person name="Mascher T."/>
            <person name="Medema M.H."/>
            <person name="Devos D.P."/>
            <person name="Kaster A.-K."/>
            <person name="Ovreas L."/>
            <person name="Rohde M."/>
            <person name="Galperin M.Y."/>
            <person name="Jogler C."/>
        </authorList>
    </citation>
    <scope>NUCLEOTIDE SEQUENCE [LARGE SCALE GENOMIC DNA]</scope>
    <source>
        <strain evidence="1 2">Pla85_3_4</strain>
    </source>
</reference>
<dbReference type="EMBL" id="CP036433">
    <property type="protein sequence ID" value="QDU96603.1"/>
    <property type="molecule type" value="Genomic_DNA"/>
</dbReference>
<dbReference type="GO" id="GO:0016788">
    <property type="term" value="F:hydrolase activity, acting on ester bonds"/>
    <property type="evidence" value="ECO:0007669"/>
    <property type="project" value="UniProtKB-ARBA"/>
</dbReference>
<evidence type="ECO:0000313" key="1">
    <source>
        <dbReference type="EMBL" id="QDU96603.1"/>
    </source>
</evidence>
<gene>
    <name evidence="1" type="ORF">Pla8534_44240</name>
</gene>
<accession>A0A518DXN6</accession>